<dbReference type="GO" id="GO:0055085">
    <property type="term" value="P:transmembrane transport"/>
    <property type="evidence" value="ECO:0007669"/>
    <property type="project" value="InterPro"/>
</dbReference>
<keyword evidence="4" id="KW-1003">Cell membrane</keyword>
<dbReference type="Pfam" id="PF03544">
    <property type="entry name" value="TonB_C"/>
    <property type="match status" value="1"/>
</dbReference>
<dbReference type="InterPro" id="IPR006260">
    <property type="entry name" value="TonB/TolA_C"/>
</dbReference>
<dbReference type="PANTHER" id="PTHR33446">
    <property type="entry name" value="PROTEIN TONB-RELATED"/>
    <property type="match status" value="1"/>
</dbReference>
<evidence type="ECO:0000256" key="7">
    <source>
        <dbReference type="ARBA" id="ARBA00022927"/>
    </source>
</evidence>
<dbReference type="PANTHER" id="PTHR33446:SF11">
    <property type="entry name" value="TONB3"/>
    <property type="match status" value="1"/>
</dbReference>
<dbReference type="Proteomes" id="UP001138768">
    <property type="component" value="Unassembled WGS sequence"/>
</dbReference>
<proteinExistence type="inferred from homology"/>
<protein>
    <recommendedName>
        <fullName evidence="10">TonB C-terminal domain-containing protein</fullName>
    </recommendedName>
</protein>
<name>A0A9X1B409_9GAMM</name>
<evidence type="ECO:0000256" key="3">
    <source>
        <dbReference type="ARBA" id="ARBA00022448"/>
    </source>
</evidence>
<keyword evidence="5" id="KW-0997">Cell inner membrane</keyword>
<evidence type="ECO:0000313" key="11">
    <source>
        <dbReference type="EMBL" id="MBK1618241.1"/>
    </source>
</evidence>
<keyword evidence="3" id="KW-0813">Transport</keyword>
<reference evidence="11 12" key="1">
    <citation type="journal article" date="2020" name="Microorganisms">
        <title>Osmotic Adaptation and Compatible Solute Biosynthesis of Phototrophic Bacteria as Revealed from Genome Analyses.</title>
        <authorList>
            <person name="Imhoff J.F."/>
            <person name="Rahn T."/>
            <person name="Kunzel S."/>
            <person name="Keller A."/>
            <person name="Neulinger S.C."/>
        </authorList>
    </citation>
    <scope>NUCLEOTIDE SEQUENCE [LARGE SCALE GENOMIC DNA]</scope>
    <source>
        <strain evidence="11 12">DSM 25653</strain>
    </source>
</reference>
<sequence>MTLALMTHAALLIGLDIKPPRSSTSPTQSLELLVVTQPGPDSPAAVTALVAAQTDRAGETQALLPEVETIAAGATDATERPQPPAPAAQAAPPLEAIPANTATTSQITAASVDLDAAPEPETTQTIDRLTTAQDGTDLDLPQRSTISAAAIFASRSAEMADLSARIEERSQAYASRTRRKAISTATREYLYANYMEAWRRKVERIGNLNYPAEARELGLFGSLILHVAVRADGSLEGIRVVRSSGHEVLDQAAIRIVELAAPFAPFPPNIKRETDVLDITRTWQFQRNNALGWGN</sequence>
<accession>A0A9X1B409</accession>
<evidence type="ECO:0000256" key="6">
    <source>
        <dbReference type="ARBA" id="ARBA00022692"/>
    </source>
</evidence>
<dbReference type="AlphaFoldDB" id="A0A9X1B409"/>
<evidence type="ECO:0000313" key="12">
    <source>
        <dbReference type="Proteomes" id="UP001138768"/>
    </source>
</evidence>
<evidence type="ECO:0000256" key="5">
    <source>
        <dbReference type="ARBA" id="ARBA00022519"/>
    </source>
</evidence>
<dbReference type="SUPFAM" id="SSF74653">
    <property type="entry name" value="TolA/TonB C-terminal domain"/>
    <property type="match status" value="1"/>
</dbReference>
<organism evidence="11 12">
    <name type="scientific">Lamprobacter modestohalophilus</name>
    <dbReference type="NCBI Taxonomy" id="1064514"/>
    <lineage>
        <taxon>Bacteria</taxon>
        <taxon>Pseudomonadati</taxon>
        <taxon>Pseudomonadota</taxon>
        <taxon>Gammaproteobacteria</taxon>
        <taxon>Chromatiales</taxon>
        <taxon>Chromatiaceae</taxon>
        <taxon>Lamprobacter</taxon>
    </lineage>
</organism>
<gene>
    <name evidence="11" type="ORF">CKO42_07250</name>
</gene>
<keyword evidence="7" id="KW-0653">Protein transport</keyword>
<feature type="domain" description="TonB C-terminal" evidence="10">
    <location>
        <begin position="195"/>
        <end position="292"/>
    </location>
</feature>
<keyword evidence="12" id="KW-1185">Reference proteome</keyword>
<keyword evidence="6" id="KW-0812">Transmembrane</keyword>
<dbReference type="GO" id="GO:0031992">
    <property type="term" value="F:energy transducer activity"/>
    <property type="evidence" value="ECO:0007669"/>
    <property type="project" value="TreeGrafter"/>
</dbReference>
<dbReference type="InterPro" id="IPR051045">
    <property type="entry name" value="TonB-dependent_transducer"/>
</dbReference>
<keyword evidence="8" id="KW-1133">Transmembrane helix</keyword>
<evidence type="ECO:0000256" key="9">
    <source>
        <dbReference type="ARBA" id="ARBA00023136"/>
    </source>
</evidence>
<comment type="caution">
    <text evidence="11">The sequence shown here is derived from an EMBL/GenBank/DDBJ whole genome shotgun (WGS) entry which is preliminary data.</text>
</comment>
<dbReference type="EMBL" id="NRRY01000008">
    <property type="protein sequence ID" value="MBK1618241.1"/>
    <property type="molecule type" value="Genomic_DNA"/>
</dbReference>
<dbReference type="PROSITE" id="PS52015">
    <property type="entry name" value="TONB_CTD"/>
    <property type="match status" value="1"/>
</dbReference>
<dbReference type="NCBIfam" id="TIGR01352">
    <property type="entry name" value="tonB_Cterm"/>
    <property type="match status" value="1"/>
</dbReference>
<evidence type="ECO:0000256" key="2">
    <source>
        <dbReference type="ARBA" id="ARBA00006555"/>
    </source>
</evidence>
<dbReference type="Gene3D" id="3.30.1150.10">
    <property type="match status" value="1"/>
</dbReference>
<dbReference type="GO" id="GO:0098797">
    <property type="term" value="C:plasma membrane protein complex"/>
    <property type="evidence" value="ECO:0007669"/>
    <property type="project" value="TreeGrafter"/>
</dbReference>
<evidence type="ECO:0000256" key="8">
    <source>
        <dbReference type="ARBA" id="ARBA00022989"/>
    </source>
</evidence>
<evidence type="ECO:0000259" key="10">
    <source>
        <dbReference type="PROSITE" id="PS52015"/>
    </source>
</evidence>
<dbReference type="GO" id="GO:0015031">
    <property type="term" value="P:protein transport"/>
    <property type="evidence" value="ECO:0007669"/>
    <property type="project" value="UniProtKB-KW"/>
</dbReference>
<comment type="subcellular location">
    <subcellularLocation>
        <location evidence="1">Cell inner membrane</location>
        <topology evidence="1">Single-pass membrane protein</topology>
        <orientation evidence="1">Periplasmic side</orientation>
    </subcellularLocation>
</comment>
<comment type="similarity">
    <text evidence="2">Belongs to the TonB family.</text>
</comment>
<dbReference type="InterPro" id="IPR037682">
    <property type="entry name" value="TonB_C"/>
</dbReference>
<evidence type="ECO:0000256" key="4">
    <source>
        <dbReference type="ARBA" id="ARBA00022475"/>
    </source>
</evidence>
<keyword evidence="9" id="KW-0472">Membrane</keyword>
<evidence type="ECO:0000256" key="1">
    <source>
        <dbReference type="ARBA" id="ARBA00004383"/>
    </source>
</evidence>